<sequence>MRTWLGNRRKELGWTKSKAAETLGISRQFYGQIESGERNPTLALAKRICNVMKLDPVMFFVDDIHDQHNQIHSA</sequence>
<comment type="caution">
    <text evidence="2">The sequence shown here is derived from an EMBL/GenBank/DDBJ whole genome shotgun (WGS) entry which is preliminary data.</text>
</comment>
<reference evidence="2 3" key="1">
    <citation type="journal article" date="2024" name="Int. J. Mol. Sci.">
        <title>Exploration of Alicyclobacillus spp. Genome in Search of Antibiotic Resistance.</title>
        <authorList>
            <person name="Bucka-Kolendo J."/>
            <person name="Kiousi D.E."/>
            <person name="Dekowska A."/>
            <person name="Mikolajczuk-Szczyrba A."/>
            <person name="Karadedos D.M."/>
            <person name="Michael P."/>
            <person name="Galanis A."/>
            <person name="Sokolowska B."/>
        </authorList>
    </citation>
    <scope>NUCLEOTIDE SEQUENCE [LARGE SCALE GENOMIC DNA]</scope>
    <source>
        <strain evidence="2 3">KKP 3000</strain>
    </source>
</reference>
<dbReference type="EMBL" id="JBDXSU010000044">
    <property type="protein sequence ID" value="MFB5193173.1"/>
    <property type="molecule type" value="Genomic_DNA"/>
</dbReference>
<evidence type="ECO:0000259" key="1">
    <source>
        <dbReference type="PROSITE" id="PS50943"/>
    </source>
</evidence>
<gene>
    <name evidence="2" type="ORF">KKP3000_003119</name>
</gene>
<organism evidence="2 3">
    <name type="scientific">Alicyclobacillus fastidiosus</name>
    <dbReference type="NCBI Taxonomy" id="392011"/>
    <lineage>
        <taxon>Bacteria</taxon>
        <taxon>Bacillati</taxon>
        <taxon>Bacillota</taxon>
        <taxon>Bacilli</taxon>
        <taxon>Bacillales</taxon>
        <taxon>Alicyclobacillaceae</taxon>
        <taxon>Alicyclobacillus</taxon>
    </lineage>
</organism>
<protein>
    <submittedName>
        <fullName evidence="2">Helix-turn-helix transcriptional regulator</fullName>
    </submittedName>
</protein>
<dbReference type="RefSeq" id="WP_275473495.1">
    <property type="nucleotide sequence ID" value="NZ_CP162940.1"/>
</dbReference>
<dbReference type="Pfam" id="PF01381">
    <property type="entry name" value="HTH_3"/>
    <property type="match status" value="1"/>
</dbReference>
<dbReference type="SMART" id="SM00530">
    <property type="entry name" value="HTH_XRE"/>
    <property type="match status" value="1"/>
</dbReference>
<keyword evidence="3" id="KW-1185">Reference proteome</keyword>
<name>A0ABV5ALY5_9BACL</name>
<dbReference type="InterPro" id="IPR010982">
    <property type="entry name" value="Lambda_DNA-bd_dom_sf"/>
</dbReference>
<evidence type="ECO:0000313" key="2">
    <source>
        <dbReference type="EMBL" id="MFB5193173.1"/>
    </source>
</evidence>
<dbReference type="InterPro" id="IPR001387">
    <property type="entry name" value="Cro/C1-type_HTH"/>
</dbReference>
<evidence type="ECO:0000313" key="3">
    <source>
        <dbReference type="Proteomes" id="UP001579974"/>
    </source>
</evidence>
<dbReference type="CDD" id="cd00093">
    <property type="entry name" value="HTH_XRE"/>
    <property type="match status" value="1"/>
</dbReference>
<dbReference type="SUPFAM" id="SSF47413">
    <property type="entry name" value="lambda repressor-like DNA-binding domains"/>
    <property type="match status" value="1"/>
</dbReference>
<dbReference type="Proteomes" id="UP001579974">
    <property type="component" value="Unassembled WGS sequence"/>
</dbReference>
<feature type="domain" description="HTH cro/C1-type" evidence="1">
    <location>
        <begin position="9"/>
        <end position="59"/>
    </location>
</feature>
<dbReference type="PROSITE" id="PS50943">
    <property type="entry name" value="HTH_CROC1"/>
    <property type="match status" value="1"/>
</dbReference>
<dbReference type="Gene3D" id="1.10.260.40">
    <property type="entry name" value="lambda repressor-like DNA-binding domains"/>
    <property type="match status" value="1"/>
</dbReference>
<proteinExistence type="predicted"/>
<accession>A0ABV5ALY5</accession>